<dbReference type="AlphaFoldDB" id="A0A0R0AF54"/>
<evidence type="ECO:0000313" key="1">
    <source>
        <dbReference type="EMBL" id="KRG43680.1"/>
    </source>
</evidence>
<dbReference type="Proteomes" id="UP000051802">
    <property type="component" value="Unassembled WGS sequence"/>
</dbReference>
<protein>
    <submittedName>
        <fullName evidence="1">Acetyltransferase</fullName>
    </submittedName>
</protein>
<dbReference type="CDD" id="cd18722">
    <property type="entry name" value="PIN_NicB-like"/>
    <property type="match status" value="1"/>
</dbReference>
<dbReference type="STRING" id="676599.ARC20_09595"/>
<evidence type="ECO:0000313" key="2">
    <source>
        <dbReference type="Proteomes" id="UP000051802"/>
    </source>
</evidence>
<sequence length="234" mass="26522">MGMVRKTAVHIDGYNLYYGRLRGTRFKWLDVVSLFEGLLRRQDADAELQLVRYFTSPALGRFATHGEASVLAQQDYHRALRALHPQRLLMTFGHHSMDRGGTWLPEYIAGASCDRRRRVRVWKIEEKQTDVNLALAMYRDAASGNFQQLVVCTNDSDVAPALAAIREDFPGIRLGVVAPRPPALARERARAASATLALHADWVVRHLLDEELARTQLPPRVPVRKRAIARPAHW</sequence>
<name>A0A0R0AF54_9GAMM</name>
<gene>
    <name evidence="1" type="ORF">ARC20_09595</name>
</gene>
<keyword evidence="1" id="KW-0808">Transferase</keyword>
<dbReference type="EMBL" id="LLXU01000074">
    <property type="protein sequence ID" value="KRG43680.1"/>
    <property type="molecule type" value="Genomic_DNA"/>
</dbReference>
<comment type="caution">
    <text evidence="1">The sequence shown here is derived from an EMBL/GenBank/DDBJ whole genome shotgun (WGS) entry which is preliminary data.</text>
</comment>
<reference evidence="1 2" key="1">
    <citation type="submission" date="2015-10" db="EMBL/GenBank/DDBJ databases">
        <title>Genome sequencing and analysis of members of genus Stenotrophomonas.</title>
        <authorList>
            <person name="Patil P.P."/>
            <person name="Midha S."/>
            <person name="Patil P.B."/>
        </authorList>
    </citation>
    <scope>NUCLEOTIDE SEQUENCE [LARGE SCALE GENOMIC DNA]</scope>
    <source>
        <strain evidence="1 2">JCM 16536</strain>
    </source>
</reference>
<dbReference type="GO" id="GO:0016740">
    <property type="term" value="F:transferase activity"/>
    <property type="evidence" value="ECO:0007669"/>
    <property type="project" value="UniProtKB-KW"/>
</dbReference>
<accession>A0A0R0AF54</accession>
<organism evidence="1 2">
    <name type="scientific">Stenotrophomonas panacihumi</name>
    <dbReference type="NCBI Taxonomy" id="676599"/>
    <lineage>
        <taxon>Bacteria</taxon>
        <taxon>Pseudomonadati</taxon>
        <taxon>Pseudomonadota</taxon>
        <taxon>Gammaproteobacteria</taxon>
        <taxon>Lysobacterales</taxon>
        <taxon>Lysobacteraceae</taxon>
        <taxon>Stenotrophomonas</taxon>
    </lineage>
</organism>
<keyword evidence="2" id="KW-1185">Reference proteome</keyword>
<dbReference type="Gene3D" id="3.40.50.1010">
    <property type="entry name" value="5'-nuclease"/>
    <property type="match status" value="1"/>
</dbReference>
<proteinExistence type="predicted"/>